<dbReference type="PANTHER" id="PTHR30603:SF47">
    <property type="entry name" value="RNA POLYMERASE SIGMA FACTOR SIGD, CHLOROPLASTIC"/>
    <property type="match status" value="1"/>
</dbReference>
<feature type="domain" description="RNA polymerase sigma-70 region 3" evidence="5">
    <location>
        <begin position="103"/>
        <end position="167"/>
    </location>
</feature>
<dbReference type="NCBIfam" id="TIGR02937">
    <property type="entry name" value="sigma70-ECF"/>
    <property type="match status" value="1"/>
</dbReference>
<dbReference type="SUPFAM" id="SSF88659">
    <property type="entry name" value="Sigma3 and sigma4 domains of RNA polymerase sigma factors"/>
    <property type="match status" value="2"/>
</dbReference>
<organism evidence="8 9">
    <name type="scientific">Eubacterium ramulus</name>
    <dbReference type="NCBI Taxonomy" id="39490"/>
    <lineage>
        <taxon>Bacteria</taxon>
        <taxon>Bacillati</taxon>
        <taxon>Bacillota</taxon>
        <taxon>Clostridia</taxon>
        <taxon>Eubacteriales</taxon>
        <taxon>Eubacteriaceae</taxon>
        <taxon>Eubacterium</taxon>
    </lineage>
</organism>
<dbReference type="InterPro" id="IPR014284">
    <property type="entry name" value="RNA_pol_sigma-70_dom"/>
</dbReference>
<dbReference type="GO" id="GO:0016987">
    <property type="term" value="F:sigma factor activity"/>
    <property type="evidence" value="ECO:0007669"/>
    <property type="project" value="UniProtKB-KW"/>
</dbReference>
<evidence type="ECO:0000259" key="5">
    <source>
        <dbReference type="Pfam" id="PF04539"/>
    </source>
</evidence>
<evidence type="ECO:0000256" key="4">
    <source>
        <dbReference type="ARBA" id="ARBA00023163"/>
    </source>
</evidence>
<proteinExistence type="predicted"/>
<feature type="domain" description="RNA polymerase sigma-70 region 2" evidence="6">
    <location>
        <begin position="23"/>
        <end position="90"/>
    </location>
</feature>
<keyword evidence="1" id="KW-0805">Transcription regulation</keyword>
<keyword evidence="2" id="KW-0731">Sigma factor</keyword>
<evidence type="ECO:0000259" key="6">
    <source>
        <dbReference type="Pfam" id="PF04542"/>
    </source>
</evidence>
<dbReference type="InterPro" id="IPR007630">
    <property type="entry name" value="RNA_pol_sigma70_r4"/>
</dbReference>
<dbReference type="Gene3D" id="1.10.10.10">
    <property type="entry name" value="Winged helix-like DNA-binding domain superfamily/Winged helix DNA-binding domain"/>
    <property type="match status" value="2"/>
</dbReference>
<evidence type="ECO:0000313" key="9">
    <source>
        <dbReference type="Proteomes" id="UP000245288"/>
    </source>
</evidence>
<dbReference type="AlphaFoldDB" id="A0A2V1JWJ8"/>
<keyword evidence="9" id="KW-1185">Reference proteome</keyword>
<dbReference type="PRINTS" id="PR00046">
    <property type="entry name" value="SIGMA70FCT"/>
</dbReference>
<accession>A0A2V1JWJ8</accession>
<dbReference type="InterPro" id="IPR000943">
    <property type="entry name" value="RNA_pol_sigma70"/>
</dbReference>
<dbReference type="Proteomes" id="UP000245288">
    <property type="component" value="Unassembled WGS sequence"/>
</dbReference>
<evidence type="ECO:0000256" key="2">
    <source>
        <dbReference type="ARBA" id="ARBA00023082"/>
    </source>
</evidence>
<dbReference type="PANTHER" id="PTHR30603">
    <property type="entry name" value="RNA POLYMERASE SIGMA FACTOR RPO"/>
    <property type="match status" value="1"/>
</dbReference>
<dbReference type="GO" id="GO:0003677">
    <property type="term" value="F:DNA binding"/>
    <property type="evidence" value="ECO:0007669"/>
    <property type="project" value="UniProtKB-KW"/>
</dbReference>
<evidence type="ECO:0000259" key="7">
    <source>
        <dbReference type="Pfam" id="PF04545"/>
    </source>
</evidence>
<gene>
    <name evidence="8" type="ORF">LG34_07280</name>
</gene>
<evidence type="ECO:0008006" key="10">
    <source>
        <dbReference type="Google" id="ProtNLM"/>
    </source>
</evidence>
<reference evidence="8 9" key="1">
    <citation type="submission" date="2014-09" db="EMBL/GenBank/DDBJ databases">
        <title>Butyrate-producing bacteria isolated from human gut.</title>
        <authorList>
            <person name="Zhang Q."/>
            <person name="Zhao L."/>
        </authorList>
    </citation>
    <scope>NUCLEOTIDE SEQUENCE [LARGE SCALE GENOMIC DNA]</scope>
    <source>
        <strain evidence="8 9">21</strain>
    </source>
</reference>
<comment type="caution">
    <text evidence="8">The sequence shown here is derived from an EMBL/GenBank/DDBJ whole genome shotgun (WGS) entry which is preliminary data.</text>
</comment>
<dbReference type="Pfam" id="PF04542">
    <property type="entry name" value="Sigma70_r2"/>
    <property type="match status" value="1"/>
</dbReference>
<dbReference type="EMBL" id="JRFU01000078">
    <property type="protein sequence ID" value="PWE86898.1"/>
    <property type="molecule type" value="Genomic_DNA"/>
</dbReference>
<dbReference type="InterPro" id="IPR013324">
    <property type="entry name" value="RNA_pol_sigma_r3/r4-like"/>
</dbReference>
<dbReference type="InterPro" id="IPR013325">
    <property type="entry name" value="RNA_pol_sigma_r2"/>
</dbReference>
<dbReference type="Pfam" id="PF04539">
    <property type="entry name" value="Sigma70_r3"/>
    <property type="match status" value="1"/>
</dbReference>
<sequence length="303" mass="35432">MTNEQIIEQIKSGYSVTDNMQMLYEKNLPLIKKIIKPYSVYDDREDLLQESYFGLVEAVKHYETSRNVLFTTYLCFWIRQSVSRYLEQNGSIIRIPNYTKQKISCYRKCVADLTQELEREPTDEEIAKRLDVTVTVVQEIKRYMQSVISLDTPLTVNDDFTLQDNIPVNIDIEADAVEKIYKQYAKSKLWDIVEQYTNDRENDVLRDIFIDEKSLAAVATKQGLSTNRIRQIRESGLKKLRMGKARRMLLENFEIVEAKAYKNSVGQFKQHGCSSVEYIAIRKAEIEAEYEKRIRQIKAMAVS</sequence>
<dbReference type="InterPro" id="IPR036388">
    <property type="entry name" value="WH-like_DNA-bd_sf"/>
</dbReference>
<feature type="domain" description="RNA polymerase sigma-70 region 4" evidence="7">
    <location>
        <begin position="198"/>
        <end position="241"/>
    </location>
</feature>
<evidence type="ECO:0000313" key="8">
    <source>
        <dbReference type="EMBL" id="PWE86898.1"/>
    </source>
</evidence>
<dbReference type="SUPFAM" id="SSF88946">
    <property type="entry name" value="Sigma2 domain of RNA polymerase sigma factors"/>
    <property type="match status" value="1"/>
</dbReference>
<evidence type="ECO:0000256" key="1">
    <source>
        <dbReference type="ARBA" id="ARBA00023015"/>
    </source>
</evidence>
<protein>
    <recommendedName>
        <fullName evidence="10">Sigma-70 family RNA polymerase sigma factor</fullName>
    </recommendedName>
</protein>
<keyword evidence="3" id="KW-0238">DNA-binding</keyword>
<evidence type="ECO:0000256" key="3">
    <source>
        <dbReference type="ARBA" id="ARBA00023125"/>
    </source>
</evidence>
<dbReference type="InterPro" id="IPR007627">
    <property type="entry name" value="RNA_pol_sigma70_r2"/>
</dbReference>
<dbReference type="InterPro" id="IPR050239">
    <property type="entry name" value="Sigma-70_RNA_pol_init_factors"/>
</dbReference>
<dbReference type="InterPro" id="IPR007624">
    <property type="entry name" value="RNA_pol_sigma70_r3"/>
</dbReference>
<dbReference type="RefSeq" id="WP_109215453.1">
    <property type="nucleotide sequence ID" value="NZ_JRFU01000078.1"/>
</dbReference>
<dbReference type="Gene3D" id="1.20.120.1810">
    <property type="match status" value="1"/>
</dbReference>
<keyword evidence="4" id="KW-0804">Transcription</keyword>
<name>A0A2V1JWJ8_EUBRA</name>
<dbReference type="Pfam" id="PF04545">
    <property type="entry name" value="Sigma70_r4"/>
    <property type="match status" value="1"/>
</dbReference>
<dbReference type="GO" id="GO:0006352">
    <property type="term" value="P:DNA-templated transcription initiation"/>
    <property type="evidence" value="ECO:0007669"/>
    <property type="project" value="InterPro"/>
</dbReference>
<dbReference type="OrthoDB" id="9783788at2"/>